<name>A0A443KPV6_9RHOB</name>
<keyword evidence="1" id="KW-0812">Transmembrane</keyword>
<dbReference type="EMBL" id="SAUY01000001">
    <property type="protein sequence ID" value="RWR34983.1"/>
    <property type="molecule type" value="Genomic_DNA"/>
</dbReference>
<reference evidence="2 3" key="1">
    <citation type="submission" date="2019-01" db="EMBL/GenBank/DDBJ databases">
        <title>Sinorhodobacter populi sp. nov. isolated from the symptomatic bark tissue of Populus euramericana canker.</title>
        <authorList>
            <person name="Xu G."/>
        </authorList>
    </citation>
    <scope>NUCLEOTIDE SEQUENCE [LARGE SCALE GENOMIC DNA]</scope>
    <source>
        <strain evidence="2 3">07D10-4-3</strain>
    </source>
</reference>
<feature type="transmembrane region" description="Helical" evidence="1">
    <location>
        <begin position="29"/>
        <end position="50"/>
    </location>
</feature>
<keyword evidence="1" id="KW-0472">Membrane</keyword>
<keyword evidence="1" id="KW-1133">Transmembrane helix</keyword>
<evidence type="ECO:0000313" key="2">
    <source>
        <dbReference type="EMBL" id="RWR34983.1"/>
    </source>
</evidence>
<reference evidence="2 3" key="2">
    <citation type="submission" date="2019-01" db="EMBL/GenBank/DDBJ databases">
        <authorList>
            <person name="Li Y."/>
        </authorList>
    </citation>
    <scope>NUCLEOTIDE SEQUENCE [LARGE SCALE GENOMIC DNA]</scope>
    <source>
        <strain evidence="2 3">07D10-4-3</strain>
    </source>
</reference>
<comment type="caution">
    <text evidence="2">The sequence shown here is derived from an EMBL/GenBank/DDBJ whole genome shotgun (WGS) entry which is preliminary data.</text>
</comment>
<proteinExistence type="predicted"/>
<gene>
    <name evidence="2" type="ORF">D2T29_00460</name>
</gene>
<evidence type="ECO:0000313" key="3">
    <source>
        <dbReference type="Proteomes" id="UP000284451"/>
    </source>
</evidence>
<evidence type="ECO:0000256" key="1">
    <source>
        <dbReference type="SAM" id="Phobius"/>
    </source>
</evidence>
<accession>A0A443KPV6</accession>
<dbReference type="Proteomes" id="UP000284451">
    <property type="component" value="Unassembled WGS sequence"/>
</dbReference>
<organism evidence="2 3">
    <name type="scientific">Paenirhodobacter populi</name>
    <dbReference type="NCBI Taxonomy" id="2306993"/>
    <lineage>
        <taxon>Bacteria</taxon>
        <taxon>Pseudomonadati</taxon>
        <taxon>Pseudomonadota</taxon>
        <taxon>Alphaproteobacteria</taxon>
        <taxon>Rhodobacterales</taxon>
        <taxon>Rhodobacter group</taxon>
        <taxon>Paenirhodobacter</taxon>
    </lineage>
</organism>
<sequence length="75" mass="8113">MGNWKQKIADILGWMVEALDGEPDPAPSGWWILPMIVLGATALIAGILLWGVKALAVLLTCVVVVLVILWFASEQ</sequence>
<dbReference type="RefSeq" id="WP_128230900.1">
    <property type="nucleotide sequence ID" value="NZ_SAUY01000001.1"/>
</dbReference>
<dbReference type="AlphaFoldDB" id="A0A443KPV6"/>
<protein>
    <submittedName>
        <fullName evidence="2">Uncharacterized protein</fullName>
    </submittedName>
</protein>
<feature type="transmembrane region" description="Helical" evidence="1">
    <location>
        <begin position="55"/>
        <end position="73"/>
    </location>
</feature>